<dbReference type="Pfam" id="PF00271">
    <property type="entry name" value="Helicase_C"/>
    <property type="match status" value="1"/>
</dbReference>
<feature type="compositionally biased region" description="Polar residues" evidence="6">
    <location>
        <begin position="304"/>
        <end position="321"/>
    </location>
</feature>
<dbReference type="PANTHER" id="PTHR47959">
    <property type="entry name" value="ATP-DEPENDENT RNA HELICASE RHLE-RELATED"/>
    <property type="match status" value="1"/>
</dbReference>
<keyword evidence="1" id="KW-0547">Nucleotide-binding</keyword>
<evidence type="ECO:0000259" key="9">
    <source>
        <dbReference type="PROSITE" id="PS51195"/>
    </source>
</evidence>
<feature type="domain" description="Helicase C-terminal" evidence="8">
    <location>
        <begin position="504"/>
        <end position="653"/>
    </location>
</feature>
<dbReference type="GO" id="GO:0005524">
    <property type="term" value="F:ATP binding"/>
    <property type="evidence" value="ECO:0007669"/>
    <property type="project" value="UniProtKB-KW"/>
</dbReference>
<dbReference type="PANTHER" id="PTHR47959:SF1">
    <property type="entry name" value="ATP-DEPENDENT RNA HELICASE DBPA"/>
    <property type="match status" value="1"/>
</dbReference>
<feature type="domain" description="Helicase ATP-binding" evidence="7">
    <location>
        <begin position="257"/>
        <end position="474"/>
    </location>
</feature>
<evidence type="ECO:0000256" key="5">
    <source>
        <dbReference type="PROSITE-ProRule" id="PRU00552"/>
    </source>
</evidence>
<reference evidence="10" key="1">
    <citation type="submission" date="2021-01" db="EMBL/GenBank/DDBJ databases">
        <authorList>
            <person name="Corre E."/>
            <person name="Pelletier E."/>
            <person name="Niang G."/>
            <person name="Scheremetjew M."/>
            <person name="Finn R."/>
            <person name="Kale V."/>
            <person name="Holt S."/>
            <person name="Cochrane G."/>
            <person name="Meng A."/>
            <person name="Brown T."/>
            <person name="Cohen L."/>
        </authorList>
    </citation>
    <scope>NUCLEOTIDE SEQUENCE</scope>
    <source>
        <strain evidence="10">ATCC 50979</strain>
    </source>
</reference>
<dbReference type="AlphaFoldDB" id="A0A7S1V631"/>
<feature type="region of interest" description="Disordered" evidence="6">
    <location>
        <begin position="300"/>
        <end position="321"/>
    </location>
</feature>
<dbReference type="InterPro" id="IPR044742">
    <property type="entry name" value="DEAD/DEAH_RhlB"/>
</dbReference>
<dbReference type="InterPro" id="IPR014001">
    <property type="entry name" value="Helicase_ATP-bd"/>
</dbReference>
<evidence type="ECO:0000256" key="2">
    <source>
        <dbReference type="ARBA" id="ARBA00022801"/>
    </source>
</evidence>
<dbReference type="CDD" id="cd18787">
    <property type="entry name" value="SF2_C_DEAD"/>
    <property type="match status" value="1"/>
</dbReference>
<name>A0A7S1V631_9EUKA</name>
<evidence type="ECO:0000256" key="6">
    <source>
        <dbReference type="SAM" id="MobiDB-lite"/>
    </source>
</evidence>
<dbReference type="Gene3D" id="3.40.50.300">
    <property type="entry name" value="P-loop containing nucleotide triphosphate hydrolases"/>
    <property type="match status" value="2"/>
</dbReference>
<evidence type="ECO:0000256" key="1">
    <source>
        <dbReference type="ARBA" id="ARBA00022741"/>
    </source>
</evidence>
<dbReference type="InterPro" id="IPR001650">
    <property type="entry name" value="Helicase_C-like"/>
</dbReference>
<dbReference type="PROSITE" id="PS51192">
    <property type="entry name" value="HELICASE_ATP_BIND_1"/>
    <property type="match status" value="1"/>
</dbReference>
<dbReference type="GO" id="GO:0016787">
    <property type="term" value="F:hydrolase activity"/>
    <property type="evidence" value="ECO:0007669"/>
    <property type="project" value="UniProtKB-KW"/>
</dbReference>
<dbReference type="PROSITE" id="PS51194">
    <property type="entry name" value="HELICASE_CTER"/>
    <property type="match status" value="1"/>
</dbReference>
<sequence length="664" mass="70651">MNDIVFVGKKDGRVQKRKRGIDLGAESAGKTAVGAAGSVRVAQRRAAKRNPVRYSRPSVAPSVGQVDIPSLPTTLLSLDPTCPPCSCDALQFALHFLSLSALLCPPLSPRRLPPSLATRLPPTTPSPSLALSLSLSLSQLTAMLSRRESETDPDPSLSQREIALLESRRESAIAHATSLLSQPLYSKVQSWRERKGNELTEEEWQRAREEEGIHTSGPAPLPPLLARWDDAALPPSLRLSLASLGYKDPSPIQAQAIPALLARRDVLALAATGSGKSAAFLLPILADLLSHLDKRDDVHDHLDGSTTAQASAHTPEQLSGSNSPLALVLAPTRELATQLAVAADRLVGGRDIVIHSVIGGSTLAQHALAFGGGGSGRRVHLLVATPGKLVECLDADILLLDQLRWLVLDEADCMIEAGFADQLGSIMERVREGDPAPGATADGPRRRVTVLCSATLPSHLASLAASWLRSPVQIRVGNTDNAAVTVEQRLVWLASGEQEDQVDALVRLLTPVTGRTLVFAPTKADVNSLARALSSRVSPSPLAIHSGKTQPQREATLASFRRTSPSLLIATDVLGRGIDIPGVAHVVSVGLPPSLETWVHRCGRTGRAGEVGTATTIVWGSFERDRDRQVLADIVKAVRDSKGAVPVEISRVVREGERGRGEIV</sequence>
<dbReference type="SMART" id="SM00487">
    <property type="entry name" value="DEXDc"/>
    <property type="match status" value="1"/>
</dbReference>
<dbReference type="SUPFAM" id="SSF52540">
    <property type="entry name" value="P-loop containing nucleoside triphosphate hydrolases"/>
    <property type="match status" value="2"/>
</dbReference>
<protein>
    <recommendedName>
        <fullName evidence="11">RNA helicase</fullName>
    </recommendedName>
</protein>
<dbReference type="GO" id="GO:0003724">
    <property type="term" value="F:RNA helicase activity"/>
    <property type="evidence" value="ECO:0007669"/>
    <property type="project" value="InterPro"/>
</dbReference>
<keyword evidence="3" id="KW-0347">Helicase</keyword>
<dbReference type="SMART" id="SM00490">
    <property type="entry name" value="HELICc"/>
    <property type="match status" value="1"/>
</dbReference>
<dbReference type="Pfam" id="PF00270">
    <property type="entry name" value="DEAD"/>
    <property type="match status" value="1"/>
</dbReference>
<evidence type="ECO:0000259" key="8">
    <source>
        <dbReference type="PROSITE" id="PS51194"/>
    </source>
</evidence>
<dbReference type="CDD" id="cd00268">
    <property type="entry name" value="DEADc"/>
    <property type="match status" value="1"/>
</dbReference>
<evidence type="ECO:0000256" key="3">
    <source>
        <dbReference type="ARBA" id="ARBA00022806"/>
    </source>
</evidence>
<feature type="short sequence motif" description="Q motif" evidence="5">
    <location>
        <begin position="226"/>
        <end position="254"/>
    </location>
</feature>
<evidence type="ECO:0000259" key="7">
    <source>
        <dbReference type="PROSITE" id="PS51192"/>
    </source>
</evidence>
<dbReference type="InterPro" id="IPR011545">
    <property type="entry name" value="DEAD/DEAH_box_helicase_dom"/>
</dbReference>
<dbReference type="GO" id="GO:0005829">
    <property type="term" value="C:cytosol"/>
    <property type="evidence" value="ECO:0007669"/>
    <property type="project" value="TreeGrafter"/>
</dbReference>
<dbReference type="GO" id="GO:0003676">
    <property type="term" value="F:nucleic acid binding"/>
    <property type="evidence" value="ECO:0007669"/>
    <property type="project" value="InterPro"/>
</dbReference>
<proteinExistence type="predicted"/>
<dbReference type="InterPro" id="IPR027417">
    <property type="entry name" value="P-loop_NTPase"/>
</dbReference>
<gene>
    <name evidence="10" type="ORF">SSP0437_LOCUS2091</name>
</gene>
<accession>A0A7S1V631</accession>
<dbReference type="InterPro" id="IPR014014">
    <property type="entry name" value="RNA_helicase_DEAD_Q_motif"/>
</dbReference>
<dbReference type="EMBL" id="HBGL01002757">
    <property type="protein sequence ID" value="CAD9289232.1"/>
    <property type="molecule type" value="Transcribed_RNA"/>
</dbReference>
<keyword evidence="4" id="KW-0067">ATP-binding</keyword>
<organism evidence="10">
    <name type="scientific">Sexangularia sp. CB-2014</name>
    <dbReference type="NCBI Taxonomy" id="1486929"/>
    <lineage>
        <taxon>Eukaryota</taxon>
        <taxon>Amoebozoa</taxon>
        <taxon>Tubulinea</taxon>
        <taxon>Elardia</taxon>
        <taxon>Arcellinida</taxon>
        <taxon>Arcellinida incertae sedis</taxon>
        <taxon>Sexangularia</taxon>
    </lineage>
</organism>
<feature type="domain" description="DEAD-box RNA helicase Q" evidence="9">
    <location>
        <begin position="226"/>
        <end position="254"/>
    </location>
</feature>
<dbReference type="InterPro" id="IPR050079">
    <property type="entry name" value="DEAD_box_RNA_helicase"/>
</dbReference>
<dbReference type="PROSITE" id="PS51195">
    <property type="entry name" value="Q_MOTIF"/>
    <property type="match status" value="1"/>
</dbReference>
<evidence type="ECO:0000256" key="4">
    <source>
        <dbReference type="ARBA" id="ARBA00022840"/>
    </source>
</evidence>
<evidence type="ECO:0000313" key="10">
    <source>
        <dbReference type="EMBL" id="CAD9289232.1"/>
    </source>
</evidence>
<keyword evidence="2" id="KW-0378">Hydrolase</keyword>
<evidence type="ECO:0008006" key="11">
    <source>
        <dbReference type="Google" id="ProtNLM"/>
    </source>
</evidence>